<feature type="compositionally biased region" description="Basic and acidic residues" evidence="1">
    <location>
        <begin position="243"/>
        <end position="259"/>
    </location>
</feature>
<evidence type="ECO:0000313" key="5">
    <source>
        <dbReference type="EMBL" id="TWT37253.1"/>
    </source>
</evidence>
<dbReference type="PANTHER" id="PTHR35889">
    <property type="entry name" value="CYCLOINULO-OLIGOSACCHARIDE FRUCTANOTRANSFERASE-RELATED"/>
    <property type="match status" value="1"/>
</dbReference>
<feature type="domain" description="DUF1553" evidence="4">
    <location>
        <begin position="291"/>
        <end position="506"/>
    </location>
</feature>
<feature type="signal peptide" evidence="2">
    <location>
        <begin position="1"/>
        <end position="24"/>
    </location>
</feature>
<evidence type="ECO:0008006" key="7">
    <source>
        <dbReference type="Google" id="ProtNLM"/>
    </source>
</evidence>
<evidence type="ECO:0000256" key="1">
    <source>
        <dbReference type="SAM" id="MobiDB-lite"/>
    </source>
</evidence>
<gene>
    <name evidence="5" type="ORF">KOR34_22000</name>
</gene>
<dbReference type="Pfam" id="PF07587">
    <property type="entry name" value="PSD1"/>
    <property type="match status" value="1"/>
</dbReference>
<protein>
    <recommendedName>
        <fullName evidence="7">DUF1549 domain-containing protein</fullName>
    </recommendedName>
</protein>
<evidence type="ECO:0000313" key="6">
    <source>
        <dbReference type="Proteomes" id="UP000316714"/>
    </source>
</evidence>
<reference evidence="5 6" key="1">
    <citation type="submission" date="2019-02" db="EMBL/GenBank/DDBJ databases">
        <title>Deep-cultivation of Planctomycetes and their phenomic and genomic characterization uncovers novel biology.</title>
        <authorList>
            <person name="Wiegand S."/>
            <person name="Jogler M."/>
            <person name="Boedeker C."/>
            <person name="Pinto D."/>
            <person name="Vollmers J."/>
            <person name="Rivas-Marin E."/>
            <person name="Kohn T."/>
            <person name="Peeters S.H."/>
            <person name="Heuer A."/>
            <person name="Rast P."/>
            <person name="Oberbeckmann S."/>
            <person name="Bunk B."/>
            <person name="Jeske O."/>
            <person name="Meyerdierks A."/>
            <person name="Storesund J.E."/>
            <person name="Kallscheuer N."/>
            <person name="Luecker S."/>
            <person name="Lage O.M."/>
            <person name="Pohl T."/>
            <person name="Merkel B.J."/>
            <person name="Hornburger P."/>
            <person name="Mueller R.-W."/>
            <person name="Bruemmer F."/>
            <person name="Labrenz M."/>
            <person name="Spormann A.M."/>
            <person name="Op Den Camp H."/>
            <person name="Overmann J."/>
            <person name="Amann R."/>
            <person name="Jetten M.S.M."/>
            <person name="Mascher T."/>
            <person name="Medema M.H."/>
            <person name="Devos D.P."/>
            <person name="Kaster A.-K."/>
            <person name="Ovreas L."/>
            <person name="Rohde M."/>
            <person name="Galperin M.Y."/>
            <person name="Jogler C."/>
        </authorList>
    </citation>
    <scope>NUCLEOTIDE SEQUENCE [LARGE SCALE GENOMIC DNA]</scope>
    <source>
        <strain evidence="5 6">KOR34</strain>
    </source>
</reference>
<proteinExistence type="predicted"/>
<dbReference type="OrthoDB" id="289126at2"/>
<comment type="caution">
    <text evidence="5">The sequence shown here is derived from an EMBL/GenBank/DDBJ whole genome shotgun (WGS) entry which is preliminary data.</text>
</comment>
<organism evidence="5 6">
    <name type="scientific">Posidoniimonas corsicana</name>
    <dbReference type="NCBI Taxonomy" id="1938618"/>
    <lineage>
        <taxon>Bacteria</taxon>
        <taxon>Pseudomonadati</taxon>
        <taxon>Planctomycetota</taxon>
        <taxon>Planctomycetia</taxon>
        <taxon>Pirellulales</taxon>
        <taxon>Lacipirellulaceae</taxon>
        <taxon>Posidoniimonas</taxon>
    </lineage>
</organism>
<dbReference type="InterPro" id="IPR011444">
    <property type="entry name" value="DUF1549"/>
</dbReference>
<accession>A0A5C5VGY5</accession>
<sequence length="535" mass="59771" precursor="true">MFASRHARWLGVVVCAVCCRPALATPPEKLAARADRLLFEELGQSPGELAPRCDDATFLRRAYLDIVGDIPSPEHVTAFLLDPAEDKRARLVRSLLDEPQYGQNWARYWRDVILYRRLEDRSLLVAGALVPQLTEQLNRGAGWDEIADGFITAEGDIRDNGATAIIAAQDGRTEEVAAEVSRIFLGIQIQCAQCHDHPWDSWEREQFHELAAFFPRVSLRPVRSPLRRSFEVAVTDGVGRTPRRNDNNNRRGVTEHYMPDMDDPQAPGSRMRAKFFLTGAETPLGSRDSFRRGELSEWITGSPWFANAAVNRMWAELVGEPFFESIDDIGPERDPKAPEALALLSAGFADSGYDLRWLIRAVMATEAYQRECRPRRSPDATPMTANVAQRLRGDQLYNALLTSLGVEEQTEARRGGYRRPAGQRAQFNAAFGFDPSVDREAVSASIPQALAMMNTPRFNSAIRSGRNTMLGQLLANVPGDDAVVDELYLRCLSREPTPAERTAALAYNASVDNRNAAFEDLLWALVNSAEFAHRR</sequence>
<evidence type="ECO:0000259" key="3">
    <source>
        <dbReference type="Pfam" id="PF07583"/>
    </source>
</evidence>
<keyword evidence="2" id="KW-0732">Signal</keyword>
<dbReference type="EMBL" id="SIHJ01000001">
    <property type="protein sequence ID" value="TWT37253.1"/>
    <property type="molecule type" value="Genomic_DNA"/>
</dbReference>
<dbReference type="Proteomes" id="UP000316714">
    <property type="component" value="Unassembled WGS sequence"/>
</dbReference>
<dbReference type="Pfam" id="PF07583">
    <property type="entry name" value="PSCyt2"/>
    <property type="match status" value="1"/>
</dbReference>
<dbReference type="RefSeq" id="WP_146564596.1">
    <property type="nucleotide sequence ID" value="NZ_SIHJ01000001.1"/>
</dbReference>
<keyword evidence="6" id="KW-1185">Reference proteome</keyword>
<dbReference type="PANTHER" id="PTHR35889:SF3">
    <property type="entry name" value="F-BOX DOMAIN-CONTAINING PROTEIN"/>
    <property type="match status" value="1"/>
</dbReference>
<dbReference type="AlphaFoldDB" id="A0A5C5VGY5"/>
<evidence type="ECO:0000256" key="2">
    <source>
        <dbReference type="SAM" id="SignalP"/>
    </source>
</evidence>
<feature type="chain" id="PRO_5023096002" description="DUF1549 domain-containing protein" evidence="2">
    <location>
        <begin position="25"/>
        <end position="535"/>
    </location>
</feature>
<name>A0A5C5VGY5_9BACT</name>
<dbReference type="InterPro" id="IPR022655">
    <property type="entry name" value="DUF1553"/>
</dbReference>
<evidence type="ECO:0000259" key="4">
    <source>
        <dbReference type="Pfam" id="PF07587"/>
    </source>
</evidence>
<feature type="region of interest" description="Disordered" evidence="1">
    <location>
        <begin position="238"/>
        <end position="265"/>
    </location>
</feature>
<feature type="domain" description="DUF1549" evidence="3">
    <location>
        <begin position="35"/>
        <end position="217"/>
    </location>
</feature>